<dbReference type="EMBL" id="CATQJA010002664">
    <property type="protein sequence ID" value="CAJ0582875.1"/>
    <property type="molecule type" value="Genomic_DNA"/>
</dbReference>
<dbReference type="Pfam" id="PF01684">
    <property type="entry name" value="ET"/>
    <property type="match status" value="18"/>
</dbReference>
<feature type="signal peptide" evidence="1">
    <location>
        <begin position="1"/>
        <end position="18"/>
    </location>
</feature>
<evidence type="ECO:0000313" key="2">
    <source>
        <dbReference type="EMBL" id="CAJ0582875.1"/>
    </source>
</evidence>
<sequence length="1953" mass="205816">MGHYTGLLVLALLGSAAASRVCNFGSATTSENGVIETKYIERKTCDGLCSTNAAPINEGRTLHIFGCEERYKTQKVVLAGRVCDEDLCNTLPGLGLPVAPPAVDPVQALTCYVGLKHGTYSVGGVEPCDGACGTLMTQANGLDTEAFFCAPTALCQAFIKGPNVTDPLEDCVLVDGNVTGCCCHSSPNCNAKTFHITDLPPLATDNRVPIACYSGIYFGGVPISGGEYVACQGNCASLSYTFVFGFNMTLYSCDPATVCRGFGLNNKCLDVDNGTFHGCCCDSDACIDPTRVPPVSPDNPVSKWMECYVGVHMRNGTNGTKFDAGAVNYCNGVCASSMTHLNGYEVEAFFCAQREFCQKMDTMNRCEILGIGDTPLSTCCCDTGPNCNTYDSDIPTVVPTQVQPGQMIACYSGLAVNNLTIGDGDFIACDGDCASITLNTTILGDMHAVTLYTCDPATVCRQLGIANNCANINGLVQGCCCDSDVCINPFTNKFPTGKTSLDCFVGVAIGHNYTVGASMPCDGECGSFESTVNNVHAAGYFCAPKSLCSALDVHNECAALLTDSQYGRGCCCDWDDNCNAKMDNLTVPGYVPSNRPPLACYGGLSLNGMMFQDADRFMACRGDCGLITFSTTINQKPYDATIYTCDPTNVCDAFSLKDTCGTVLNGNGGHVSGCCCSWNDCLDITHNTVKPSRDNLECFVGFAVEGNQTTAYGASMACEGSCASAQTTVGKTSMWAFFCASNRLCDGMNMTNTCGLLFKDNNEYVTGCCCNDDNSCNIKNAKIAPPAPPATTAPDNRSPIACYSGLGINNMLLTATNSYVTCHGDCASATYTTSLLGKSYTTTIYSCDPVSLCSTLGMLNSCQTMPTPNSNSTVFSGCCCNWDDCIDNSNNGQIKPTNETKRPDDLTCLVGYSYGLNGTTRFVGSQMPCSGSCAAVHTPFNNDQLYGYFCAPETLCNALDTRERCQSLILDQYAEACCCEGSSNCNNYNNVPISPSPPSTKPPIACYSGIAVNGKKVTSEDSYMSCRGECGLVTFSTSFGNAKYNATVYACDPATVCKSLNMSNSCGGLSNGVLSGCCCDWNDCLDTQQNTVKPSIDNLQCFVGISTEGSLVNGTYGGLAQCSGQCGSVETVFNHQQVWAFFCATNKLCDGLGIANDCATITPMDTEYVSGCCCNGANGCNLNNAKVMPPPTPAPAPIRGTPIACYNGIAINGKVLTANDSYTSCFGQCMAINYQTRLNGQSVITSVYSCDPVAVCDHYGMSGNCNALLDISSQAYLSGCCCGWDDCIDQQQGTIKPKHQDSQNCFVGFSIEGAINTTYGSAMPCVGQCASLYTKMNGHYTYGFFCAPNKLCDGLNMTNHCDVLANDHGELIQVCCCNDVDNCNANNAGIPSPLPTLPPAPAGLSPIACYSGISLNNHLISAPDSYASCIGECSAISYTSMFWNTTFKATMFSCDPVALCTQFGMSGRCATIENDGSSTNLAGCCCSTDDCIDTSTGLIKPQKYEAKNCFVGLSVEGNQTGTYGESVKCDGQCGSVQTTVAGHSTWGFYCASNNLCNFLNASNNCATVFGNQVVQGCCCNDADNCNLNNAHVPLPTVNITNPPNVAPIACYSGISLTYPGFSQPITPSDSYTACFGDCASVTYNTVLGGQNVSATMYSCDPVAICDHYNIKGKCAQIQSTDTTSVSGCCCNWDDCLDTTNGQIKPPVTLPPNPPALRNCFVGLAVEGTNYTGTYGSSTKCNGQCGSLQTTINGYNSWAFLCASNDLCTTMGAINNCYTFLNEGEFIQGCCCNTEDDCNLHNSHVGPPPTNIPPQPTNVRPIVCYSGLGVVAGNKTLIKPSAASYAACFGDCGMVTIASTIGGVNVAATAYSCDPVSICQHYGMDGTCGVIQANKNSSTSISGCCCGWDDCLDIDHGKIKPMPTQPTQPAPTTTSAASITLFFALLLPFWKYLF</sequence>
<comment type="caution">
    <text evidence="2">The sequence shown here is derived from an EMBL/GenBank/DDBJ whole genome shotgun (WGS) entry which is preliminary data.</text>
</comment>
<reference evidence="2" key="1">
    <citation type="submission" date="2023-06" db="EMBL/GenBank/DDBJ databases">
        <authorList>
            <person name="Delattre M."/>
        </authorList>
    </citation>
    <scope>NUCLEOTIDE SEQUENCE</scope>
    <source>
        <strain evidence="2">AF72</strain>
    </source>
</reference>
<dbReference type="Proteomes" id="UP001177023">
    <property type="component" value="Unassembled WGS sequence"/>
</dbReference>
<dbReference type="InterPro" id="IPR002603">
    <property type="entry name" value="ET_repeat"/>
</dbReference>
<evidence type="ECO:0000256" key="1">
    <source>
        <dbReference type="SAM" id="SignalP"/>
    </source>
</evidence>
<accession>A0AA36G875</accession>
<name>A0AA36G875_9BILA</name>
<keyword evidence="1" id="KW-0732">Signal</keyword>
<gene>
    <name evidence="2" type="ORF">MSPICULIGERA_LOCUS21005</name>
</gene>
<protein>
    <submittedName>
        <fullName evidence="2">Uncharacterized protein</fullName>
    </submittedName>
</protein>
<feature type="chain" id="PRO_5041269235" evidence="1">
    <location>
        <begin position="19"/>
        <end position="1953"/>
    </location>
</feature>
<keyword evidence="3" id="KW-1185">Reference proteome</keyword>
<evidence type="ECO:0000313" key="3">
    <source>
        <dbReference type="Proteomes" id="UP001177023"/>
    </source>
</evidence>
<feature type="non-terminal residue" evidence="2">
    <location>
        <position position="1953"/>
    </location>
</feature>
<organism evidence="2 3">
    <name type="scientific">Mesorhabditis spiculigera</name>
    <dbReference type="NCBI Taxonomy" id="96644"/>
    <lineage>
        <taxon>Eukaryota</taxon>
        <taxon>Metazoa</taxon>
        <taxon>Ecdysozoa</taxon>
        <taxon>Nematoda</taxon>
        <taxon>Chromadorea</taxon>
        <taxon>Rhabditida</taxon>
        <taxon>Rhabditina</taxon>
        <taxon>Rhabditomorpha</taxon>
        <taxon>Rhabditoidea</taxon>
        <taxon>Rhabditidae</taxon>
        <taxon>Mesorhabditinae</taxon>
        <taxon>Mesorhabditis</taxon>
    </lineage>
</organism>
<proteinExistence type="predicted"/>